<feature type="region of interest" description="Disordered" evidence="15">
    <location>
        <begin position="726"/>
        <end position="754"/>
    </location>
</feature>
<feature type="region of interest" description="Disordered" evidence="15">
    <location>
        <begin position="1555"/>
        <end position="1612"/>
    </location>
</feature>
<dbReference type="InterPro" id="IPR019775">
    <property type="entry name" value="WD40_repeat_CS"/>
</dbReference>
<comment type="similarity">
    <text evidence="11">Belongs to the CFAP44 family.</text>
</comment>
<keyword evidence="18" id="KW-1185">Reference proteome</keyword>
<name>A0A507DYU0_9FUNG</name>
<proteinExistence type="inferred from homology"/>
<evidence type="ECO:0000256" key="3">
    <source>
        <dbReference type="ARBA" id="ARBA00022574"/>
    </source>
</evidence>
<evidence type="ECO:0000256" key="2">
    <source>
        <dbReference type="ARBA" id="ARBA00022490"/>
    </source>
</evidence>
<dbReference type="STRING" id="109895.A0A507DYU0"/>
<accession>A0A507DYU0</accession>
<evidence type="ECO:0000313" key="18">
    <source>
        <dbReference type="Proteomes" id="UP000318582"/>
    </source>
</evidence>
<dbReference type="Gene3D" id="2.130.10.10">
    <property type="entry name" value="YVTN repeat-like/Quinoprotein amine dehydrogenase"/>
    <property type="match status" value="2"/>
</dbReference>
<evidence type="ECO:0000256" key="11">
    <source>
        <dbReference type="ARBA" id="ARBA00060934"/>
    </source>
</evidence>
<keyword evidence="3 13" id="KW-0853">WD repeat</keyword>
<evidence type="ECO:0000256" key="15">
    <source>
        <dbReference type="SAM" id="MobiDB-lite"/>
    </source>
</evidence>
<dbReference type="PANTHER" id="PTHR14885">
    <property type="entry name" value="CILIA- AND FLAGELLA-ASSOCIATED PROTEIN 43-RELATED"/>
    <property type="match status" value="1"/>
</dbReference>
<evidence type="ECO:0000256" key="14">
    <source>
        <dbReference type="SAM" id="Coils"/>
    </source>
</evidence>
<dbReference type="InterPro" id="IPR001680">
    <property type="entry name" value="WD40_rpt"/>
</dbReference>
<feature type="compositionally biased region" description="Low complexity" evidence="15">
    <location>
        <begin position="1360"/>
        <end position="1369"/>
    </location>
</feature>
<sequence>MSSRDAGKESPARGLSAPGNGDNATTSTKRATTVGNPVSQPIPLPASGDAVASTSAAQMGDAITIARDSGPPLQSSSRAASQALVVALPDDFFYDKEDFKATDVSATQMPEKSLSLFYNFGFESYRRNNLHFLNEYTVLTAVGNVLVFINVKTLEQDYMPGLRDGAIGSIAVHPSRKYIAVGESCDSSPNIYIFEYPSLKLYRVLREGAEKGYSNLTFNAAGDKIASVGMDPDYMLTIWDWKRESVILRSKAFSQDIYTVAFSPESDGQLTTSGMGHIKFWRMASTFTGLKLQGYIGKFGLSELTDIVTFIQLPDGKVLSSTETGNLLLWDGGMIKCELATKGKVPCHQGPIEVITLVDGEVFTAGEDGYVRIWDLDTIDSADVATDAAPQPSTPGSAPEGEAPAATSSVPQARVCEIEPLDEIQIGKDVKIKSMIRCLGENSEYLIQDALGHLFSLDIQSRGIEKVMSFHSGSVASVDSSPSSHSMASLGADGALKLYDYITKAVIATATYPGGGTTMTYLPESLDIYGCTLAAGFANGVLRIISHTVAGHGVDDAEFKLQFVFKPHTTAITSIGVSADGTHLATTSADKTVFFFKIDATQTSEDETPAAFSHFTARITPLGFITLDSVPVKLSFSPDNHLNIDEIEPIDENAFEDPEAMGENGDQGVAGKRAFVVLDSGELVSLIVPEPAAIDNSLSYELPKEQLQLKPWKLDVPPVVTAAKPVAKEEELSSANSEAPGPPPETPESRPESLRVNGRLTSAARKAHGLVVDTTSPVTDVMYLEGGYFLLSLTNKDGEAEIRACKYSTPRQSRLVLVYKAKFSDMRLSTSGKYLLAGAVDGMSCVRKFRLEDILLYRWTGGHEAYSQYCKAFEAEATQTAALRASNGKPDDRDYADSQTDLTIMEDVPGQYWFGHAHSSKSGRVTSVAATFDDSFFFTAGADGGLFVWRIMLERIKSSGIDPPADPVPVGDPVADILEPTAYALQDAKIKSEKDKELEDAERKKQVTRQYMRELRMEFLKLVAENEKMPAEEQLPRSALTVDPDLRSDIEKETEKKIELVRKELEWISAKESVIPTKLRKRFLDPLQTERLEVHAFRTSHMVTTFRTIKPEHALDVVLQPLGNAETRSSRAAAFALENSVGAQNKEGRLEGQDHELVAQTNKAGKGLDAKNKLEARKQLRAQRAIKWKELMDAKPDENYEDPRDVAAIRYAEQHMGDYKLKTGEKYIVPESERVDADKKRRQILLLKDSVFSLKENFNQSVLGIKEHKAALIEQIRTGNEQLGTINAELESLEVGGAKQSLWTPTMEAAAYPEKRYEVTPADIAQLRKDDKQAVSEAKGNQEEGFGGFGGGSGVQSKETPPAAAAPTAKSRPGTVGSMDRLRPHTPDPLGFPADIELDLLKVPHKSALQLREEEIRIKQLLYKRDHIHTAINQAVEEFDKSLHMLVKEKVVLEGDLKSADIKLLLLYREWVLLKEFEKHDNFLADKLVQKRSEKNDIDNKIKECQEKLNGKKSDIEVVIKNEKEVQEEFRQIVGENNKHDEFLTKIFKKKIKRSKKKPKTDSQNADQDGEGEVEEEEDNDDNDDMDDLDEEESVSEENDADDAGEECPSDYDPASFARILALREDRLDQEDILVEIQKTVDVLKKENDALIKKEKISDQALRTTENEIQEFQTQKQQKLNELDVVVPLRLHQLQYLEKQSLPADLSGALVFMNQGLAKLRRRIKELQQEKADIRRQHKELRKMHVSLVKSRKEKHAKLQELEARAVDVQMLKFGQIIDLEKLERMGVNKNADELREKLAKEDSKRLKEVEELQVEVLKLREELTEVTKDNTVRLEQLVDLTDTKQTLEEGLNAAQLSVTAEYSGPQHRDIVERQHLISLVQTQAQEIDDLKREIEMLIRKPMRQLPPIARGRAHTTVPPTADPMSRGGLVTGQGIMMGTFENRSMPTTVETVAIE</sequence>
<comment type="function">
    <text evidence="10">Flagellar protein involved in sperm flagellum axoneme organization and function.</text>
</comment>
<dbReference type="InterPro" id="IPR055439">
    <property type="entry name" value="Beta-prop_EML_1st"/>
</dbReference>
<feature type="coiled-coil region" evidence="14">
    <location>
        <begin position="1488"/>
        <end position="1515"/>
    </location>
</feature>
<dbReference type="SUPFAM" id="SSF50978">
    <property type="entry name" value="WD40 repeat-like"/>
    <property type="match status" value="2"/>
</dbReference>
<evidence type="ECO:0000256" key="6">
    <source>
        <dbReference type="ARBA" id="ARBA00023054"/>
    </source>
</evidence>
<evidence type="ECO:0000313" key="17">
    <source>
        <dbReference type="EMBL" id="TPX56357.1"/>
    </source>
</evidence>
<evidence type="ECO:0000256" key="13">
    <source>
        <dbReference type="PROSITE-ProRule" id="PRU00221"/>
    </source>
</evidence>
<comment type="subcellular location">
    <subcellularLocation>
        <location evidence="1">Cytoplasm</location>
        <location evidence="1">Cytoskeleton</location>
        <location evidence="1">Flagellum axoneme</location>
    </subcellularLocation>
</comment>
<protein>
    <recommendedName>
        <fullName evidence="12">Cilia- and flagella-associated protein 44</fullName>
    </recommendedName>
</protein>
<dbReference type="PROSITE" id="PS50082">
    <property type="entry name" value="WD_REPEATS_2"/>
    <property type="match status" value="3"/>
</dbReference>
<dbReference type="InterPro" id="IPR036322">
    <property type="entry name" value="WD40_repeat_dom_sf"/>
</dbReference>
<keyword evidence="4" id="KW-0677">Repeat</keyword>
<keyword evidence="7" id="KW-0969">Cilium</keyword>
<feature type="repeat" description="WD" evidence="13">
    <location>
        <begin position="565"/>
        <end position="606"/>
    </location>
</feature>
<feature type="compositionally biased region" description="Low complexity" evidence="15">
    <location>
        <begin position="394"/>
        <end position="409"/>
    </location>
</feature>
<feature type="compositionally biased region" description="Basic and acidic residues" evidence="15">
    <location>
        <begin position="1"/>
        <end position="11"/>
    </location>
</feature>
<dbReference type="FunFam" id="2.130.10.10:FF:000401">
    <property type="entry name" value="Cilia- and flagella-associated protein 44"/>
    <property type="match status" value="1"/>
</dbReference>
<feature type="coiled-coil region" evidence="14">
    <location>
        <begin position="1634"/>
        <end position="1682"/>
    </location>
</feature>
<reference evidence="17 18" key="1">
    <citation type="journal article" date="2019" name="Sci. Rep.">
        <title>Comparative genomics of chytrid fungi reveal insights into the obligate biotrophic and pathogenic lifestyle of Synchytrium endobioticum.</title>
        <authorList>
            <person name="van de Vossenberg B.T.L.H."/>
            <person name="Warris S."/>
            <person name="Nguyen H.D.T."/>
            <person name="van Gent-Pelzer M.P.E."/>
            <person name="Joly D.L."/>
            <person name="van de Geest H.C."/>
            <person name="Bonants P.J.M."/>
            <person name="Smith D.S."/>
            <person name="Levesque C.A."/>
            <person name="van der Lee T.A.J."/>
        </authorList>
    </citation>
    <scope>NUCLEOTIDE SEQUENCE [LARGE SCALE GENOMIC DNA]</scope>
    <source>
        <strain evidence="17 18">CBS 809.83</strain>
    </source>
</reference>
<evidence type="ECO:0000256" key="4">
    <source>
        <dbReference type="ARBA" id="ARBA00022737"/>
    </source>
</evidence>
<dbReference type="Proteomes" id="UP000318582">
    <property type="component" value="Unassembled WGS sequence"/>
</dbReference>
<dbReference type="GO" id="GO:0060285">
    <property type="term" value="P:cilium-dependent cell motility"/>
    <property type="evidence" value="ECO:0007669"/>
    <property type="project" value="UniProtKB-ARBA"/>
</dbReference>
<gene>
    <name evidence="17" type="ORF">PhCBS80983_g04595</name>
</gene>
<feature type="repeat" description="WD" evidence="13">
    <location>
        <begin position="362"/>
        <end position="384"/>
    </location>
</feature>
<keyword evidence="5" id="KW-0282">Flagellum</keyword>
<feature type="domain" description="EML-like first beta-propeller" evidence="16">
    <location>
        <begin position="167"/>
        <end position="377"/>
    </location>
</feature>
<dbReference type="Pfam" id="PF00400">
    <property type="entry name" value="WD40"/>
    <property type="match status" value="3"/>
</dbReference>
<evidence type="ECO:0000259" key="16">
    <source>
        <dbReference type="Pfam" id="PF23409"/>
    </source>
</evidence>
<evidence type="ECO:0000256" key="5">
    <source>
        <dbReference type="ARBA" id="ARBA00022846"/>
    </source>
</evidence>
<feature type="compositionally biased region" description="Acidic residues" evidence="15">
    <location>
        <begin position="1568"/>
        <end position="1610"/>
    </location>
</feature>
<organism evidence="17 18">
    <name type="scientific">Powellomyces hirtus</name>
    <dbReference type="NCBI Taxonomy" id="109895"/>
    <lineage>
        <taxon>Eukaryota</taxon>
        <taxon>Fungi</taxon>
        <taxon>Fungi incertae sedis</taxon>
        <taxon>Chytridiomycota</taxon>
        <taxon>Chytridiomycota incertae sedis</taxon>
        <taxon>Chytridiomycetes</taxon>
        <taxon>Spizellomycetales</taxon>
        <taxon>Powellomycetaceae</taxon>
        <taxon>Powellomyces</taxon>
    </lineage>
</organism>
<keyword evidence="9" id="KW-0966">Cell projection</keyword>
<evidence type="ECO:0000256" key="9">
    <source>
        <dbReference type="ARBA" id="ARBA00023273"/>
    </source>
</evidence>
<evidence type="ECO:0000256" key="12">
    <source>
        <dbReference type="ARBA" id="ARBA00074727"/>
    </source>
</evidence>
<feature type="region of interest" description="Disordered" evidence="15">
    <location>
        <begin position="386"/>
        <end position="411"/>
    </location>
</feature>
<feature type="compositionally biased region" description="Polar residues" evidence="15">
    <location>
        <begin position="22"/>
        <end position="39"/>
    </location>
</feature>
<evidence type="ECO:0000256" key="8">
    <source>
        <dbReference type="ARBA" id="ARBA00023212"/>
    </source>
</evidence>
<feature type="region of interest" description="Disordered" evidence="15">
    <location>
        <begin position="1"/>
        <end position="49"/>
    </location>
</feature>
<comment type="caution">
    <text evidence="17">The sequence shown here is derived from an EMBL/GenBank/DDBJ whole genome shotgun (WGS) entry which is preliminary data.</text>
</comment>
<feature type="coiled-coil region" evidence="14">
    <location>
        <begin position="1710"/>
        <end position="1744"/>
    </location>
</feature>
<feature type="compositionally biased region" description="Gly residues" evidence="15">
    <location>
        <begin position="1345"/>
        <end position="1354"/>
    </location>
</feature>
<keyword evidence="6 14" id="KW-0175">Coiled coil</keyword>
<evidence type="ECO:0000256" key="7">
    <source>
        <dbReference type="ARBA" id="ARBA00023069"/>
    </source>
</evidence>
<dbReference type="PROSITE" id="PS00678">
    <property type="entry name" value="WD_REPEATS_1"/>
    <property type="match status" value="1"/>
</dbReference>
<dbReference type="Pfam" id="PF25828">
    <property type="entry name" value="CC_Cfap43"/>
    <property type="match status" value="1"/>
</dbReference>
<dbReference type="Pfam" id="PF23409">
    <property type="entry name" value="Beta-prop_EML"/>
    <property type="match status" value="1"/>
</dbReference>
<keyword evidence="2" id="KW-0963">Cytoplasm</keyword>
<keyword evidence="8" id="KW-0206">Cytoskeleton</keyword>
<dbReference type="PANTHER" id="PTHR14885:SF3">
    <property type="entry name" value="CILIA- AND FLAGELLA-ASSOCIATED PROTEIN 44"/>
    <property type="match status" value="1"/>
</dbReference>
<dbReference type="EMBL" id="QEAQ01000077">
    <property type="protein sequence ID" value="TPX56357.1"/>
    <property type="molecule type" value="Genomic_DNA"/>
</dbReference>
<dbReference type="SMART" id="SM00320">
    <property type="entry name" value="WD40"/>
    <property type="match status" value="7"/>
</dbReference>
<feature type="repeat" description="WD" evidence="13">
    <location>
        <begin position="468"/>
        <end position="509"/>
    </location>
</feature>
<evidence type="ECO:0000256" key="10">
    <source>
        <dbReference type="ARBA" id="ARBA00055223"/>
    </source>
</evidence>
<feature type="region of interest" description="Disordered" evidence="15">
    <location>
        <begin position="1330"/>
        <end position="1388"/>
    </location>
</feature>
<evidence type="ECO:0000256" key="1">
    <source>
        <dbReference type="ARBA" id="ARBA00004611"/>
    </source>
</evidence>
<dbReference type="InterPro" id="IPR015943">
    <property type="entry name" value="WD40/YVTN_repeat-like_dom_sf"/>
</dbReference>
<feature type="coiled-coil region" evidence="14">
    <location>
        <begin position="1874"/>
        <end position="1901"/>
    </location>
</feature>